<reference evidence="1 2" key="1">
    <citation type="submission" date="2016-08" db="EMBL/GenBank/DDBJ databases">
        <title>Evolution of the type three secretion system and type three effector repertoires in Xanthomonas.</title>
        <authorList>
            <person name="Merda D."/>
            <person name="Briand M."/>
            <person name="Bosis E."/>
            <person name="Rousseau C."/>
            <person name="Portier P."/>
            <person name="Jacques M.-A."/>
            <person name="Fischer-Le Saux M."/>
        </authorList>
    </citation>
    <scope>NUCLEOTIDE SEQUENCE [LARGE SCALE GENOMIC DNA]</scope>
    <source>
        <strain evidence="1 2">CFBP 7645</strain>
    </source>
</reference>
<dbReference type="Proteomes" id="UP000239204">
    <property type="component" value="Unassembled WGS sequence"/>
</dbReference>
<dbReference type="AlphaFoldDB" id="A0A2S7AB86"/>
<proteinExistence type="predicted"/>
<evidence type="ECO:0000313" key="2">
    <source>
        <dbReference type="Proteomes" id="UP000239204"/>
    </source>
</evidence>
<protein>
    <submittedName>
        <fullName evidence="1">Uncharacterized protein</fullName>
    </submittedName>
</protein>
<evidence type="ECO:0000313" key="1">
    <source>
        <dbReference type="EMBL" id="PPU06391.1"/>
    </source>
</evidence>
<organism evidence="1 2">
    <name type="scientific">Xanthomonas arboricola</name>
    <dbReference type="NCBI Taxonomy" id="56448"/>
    <lineage>
        <taxon>Bacteria</taxon>
        <taxon>Pseudomonadati</taxon>
        <taxon>Pseudomonadota</taxon>
        <taxon>Gammaproteobacteria</taxon>
        <taxon>Lysobacterales</taxon>
        <taxon>Lysobacteraceae</taxon>
        <taxon>Xanthomonas</taxon>
    </lineage>
</organism>
<comment type="caution">
    <text evidence="1">The sequence shown here is derived from an EMBL/GenBank/DDBJ whole genome shotgun (WGS) entry which is preliminary data.</text>
</comment>
<accession>A0A2S7AB86</accession>
<dbReference type="EMBL" id="MIGY01000003">
    <property type="protein sequence ID" value="PPU06391.1"/>
    <property type="molecule type" value="Genomic_DNA"/>
</dbReference>
<gene>
    <name evidence="1" type="ORF">XarjCFBP7645_17900</name>
</gene>
<name>A0A2S7AB86_9XANT</name>
<sequence>MPRKSLHGRTCGASCDGGRARALQQSRPLCLAASPAMVGGQGLYRQAADQSLYDARTVSGIMSR</sequence>